<comment type="caution">
    <text evidence="2">The sequence shown here is derived from an EMBL/GenBank/DDBJ whole genome shotgun (WGS) entry which is preliminary data.</text>
</comment>
<keyword evidence="1" id="KW-0812">Transmembrane</keyword>
<keyword evidence="3" id="KW-1185">Reference proteome</keyword>
<sequence length="92" mass="10074">MIMDFIRSQELAGRAVESVCAVLREQGVQVAARTYRAARSRGAVVSAQVLAMAYLMNAILSLAFVWDPATSRFRLRPEGLYGRGKVTALLCP</sequence>
<keyword evidence="1" id="KW-0472">Membrane</keyword>
<evidence type="ECO:0000313" key="2">
    <source>
        <dbReference type="EMBL" id="GAA1757019.1"/>
    </source>
</evidence>
<reference evidence="3" key="1">
    <citation type="journal article" date="2019" name="Int. J. Syst. Evol. Microbiol.">
        <title>The Global Catalogue of Microorganisms (GCM) 10K type strain sequencing project: providing services to taxonomists for standard genome sequencing and annotation.</title>
        <authorList>
            <consortium name="The Broad Institute Genomics Platform"/>
            <consortium name="The Broad Institute Genome Sequencing Center for Infectious Disease"/>
            <person name="Wu L."/>
            <person name="Ma J."/>
        </authorList>
    </citation>
    <scope>NUCLEOTIDE SEQUENCE [LARGE SCALE GENOMIC DNA]</scope>
    <source>
        <strain evidence="3">JCM 15591</strain>
    </source>
</reference>
<dbReference type="Proteomes" id="UP001501475">
    <property type="component" value="Unassembled WGS sequence"/>
</dbReference>
<evidence type="ECO:0000256" key="1">
    <source>
        <dbReference type="SAM" id="Phobius"/>
    </source>
</evidence>
<proteinExistence type="predicted"/>
<organism evidence="2 3">
    <name type="scientific">Nostocoides vanveenii</name>
    <dbReference type="NCBI Taxonomy" id="330835"/>
    <lineage>
        <taxon>Bacteria</taxon>
        <taxon>Bacillati</taxon>
        <taxon>Actinomycetota</taxon>
        <taxon>Actinomycetes</taxon>
        <taxon>Micrococcales</taxon>
        <taxon>Intrasporangiaceae</taxon>
        <taxon>Nostocoides</taxon>
    </lineage>
</organism>
<gene>
    <name evidence="2" type="ORF">GCM10009810_15670</name>
</gene>
<protein>
    <submittedName>
        <fullName evidence="2">Uncharacterized protein</fullName>
    </submittedName>
</protein>
<evidence type="ECO:0000313" key="3">
    <source>
        <dbReference type="Proteomes" id="UP001501475"/>
    </source>
</evidence>
<dbReference type="EMBL" id="BAAAPN010000039">
    <property type="protein sequence ID" value="GAA1757019.1"/>
    <property type="molecule type" value="Genomic_DNA"/>
</dbReference>
<keyword evidence="1" id="KW-1133">Transmembrane helix</keyword>
<accession>A0ABP4WPL3</accession>
<name>A0ABP4WPL3_9MICO</name>
<feature type="transmembrane region" description="Helical" evidence="1">
    <location>
        <begin position="43"/>
        <end position="66"/>
    </location>
</feature>